<feature type="domain" description="Enoyl reductase (ER)" evidence="1">
    <location>
        <begin position="26"/>
        <end position="356"/>
    </location>
</feature>
<dbReference type="RefSeq" id="XP_001832268.1">
    <property type="nucleotide sequence ID" value="XM_001832216.1"/>
</dbReference>
<dbReference type="PANTHER" id="PTHR45033">
    <property type="match status" value="1"/>
</dbReference>
<sequence length="358" mass="38732">MTVPKTTKAVIVREAKSQNQLIPDFKNDAVLRVDYPLPELGPGKVLVKVAAVGFNHKDVWIRKGMYPRLKPESIFGGDGAGVVVASHDDKDDLINKRVFLVPSSGWKSKPTGPEDPKNFQVLGCRQDEPSGTFAEYLVVDREQLIRTPDHLDDIQAAAWPLGGITAWRAAMINAGVQAGHNVLITGIGGGVALFALQFCVAAGANVYVTSGKTEKIQKAIELGAKGGVNYKDENWPAQLQTLLNKQGEGTKLDSVVDGAGGEILGKIKDSLQDGGRVVWYGMGAGPTVTMHMEQVLHNQQLIGSTMGSHKDMEDATAFISKHKIVPIVSHVIEGLDKFEQGFELLYRSDQFGKVIIKV</sequence>
<gene>
    <name evidence="2" type="ORF">CC1G_02530</name>
</gene>
<dbReference type="InterPro" id="IPR013154">
    <property type="entry name" value="ADH-like_N"/>
</dbReference>
<dbReference type="Pfam" id="PF08240">
    <property type="entry name" value="ADH_N"/>
    <property type="match status" value="1"/>
</dbReference>
<dbReference type="InParanoid" id="A8NBS0"/>
<dbReference type="OrthoDB" id="1706066at2759"/>
<protein>
    <recommendedName>
        <fullName evidence="1">Enoyl reductase (ER) domain-containing protein</fullName>
    </recommendedName>
</protein>
<dbReference type="PANTHER" id="PTHR45033:SF3">
    <property type="entry name" value="DEHYDROGENASE, PUTATIVE (AFU_ORTHOLOGUE AFUA_2G13270)-RELATED"/>
    <property type="match status" value="1"/>
</dbReference>
<dbReference type="Gene3D" id="3.40.50.720">
    <property type="entry name" value="NAD(P)-binding Rossmann-like Domain"/>
    <property type="match status" value="1"/>
</dbReference>
<dbReference type="OMA" id="CGSAITY"/>
<dbReference type="AlphaFoldDB" id="A8NBS0"/>
<dbReference type="InterPro" id="IPR020843">
    <property type="entry name" value="ER"/>
</dbReference>
<dbReference type="Gene3D" id="3.90.180.10">
    <property type="entry name" value="Medium-chain alcohol dehydrogenases, catalytic domain"/>
    <property type="match status" value="1"/>
</dbReference>
<dbReference type="SUPFAM" id="SSF50129">
    <property type="entry name" value="GroES-like"/>
    <property type="match status" value="1"/>
</dbReference>
<evidence type="ECO:0000259" key="1">
    <source>
        <dbReference type="SMART" id="SM00829"/>
    </source>
</evidence>
<organism evidence="2 3">
    <name type="scientific">Coprinopsis cinerea (strain Okayama-7 / 130 / ATCC MYA-4618 / FGSC 9003)</name>
    <name type="common">Inky cap fungus</name>
    <name type="synonym">Hormographiella aspergillata</name>
    <dbReference type="NCBI Taxonomy" id="240176"/>
    <lineage>
        <taxon>Eukaryota</taxon>
        <taxon>Fungi</taxon>
        <taxon>Dikarya</taxon>
        <taxon>Basidiomycota</taxon>
        <taxon>Agaricomycotina</taxon>
        <taxon>Agaricomycetes</taxon>
        <taxon>Agaricomycetidae</taxon>
        <taxon>Agaricales</taxon>
        <taxon>Agaricineae</taxon>
        <taxon>Psathyrellaceae</taxon>
        <taxon>Coprinopsis</taxon>
    </lineage>
</organism>
<dbReference type="Proteomes" id="UP000001861">
    <property type="component" value="Unassembled WGS sequence"/>
</dbReference>
<dbReference type="InterPro" id="IPR052711">
    <property type="entry name" value="Zinc_ADH-like"/>
</dbReference>
<name>A8NBS0_COPC7</name>
<dbReference type="VEuPathDB" id="FungiDB:CC1G_02530"/>
<dbReference type="GO" id="GO:0016491">
    <property type="term" value="F:oxidoreductase activity"/>
    <property type="evidence" value="ECO:0007669"/>
    <property type="project" value="InterPro"/>
</dbReference>
<dbReference type="InterPro" id="IPR013149">
    <property type="entry name" value="ADH-like_C"/>
</dbReference>
<dbReference type="SUPFAM" id="SSF51735">
    <property type="entry name" value="NAD(P)-binding Rossmann-fold domains"/>
    <property type="match status" value="1"/>
</dbReference>
<dbReference type="KEGG" id="cci:CC1G_02530"/>
<dbReference type="InterPro" id="IPR011032">
    <property type="entry name" value="GroES-like_sf"/>
</dbReference>
<proteinExistence type="predicted"/>
<dbReference type="SMART" id="SM00829">
    <property type="entry name" value="PKS_ER"/>
    <property type="match status" value="1"/>
</dbReference>
<dbReference type="Pfam" id="PF00107">
    <property type="entry name" value="ADH_zinc_N"/>
    <property type="match status" value="1"/>
</dbReference>
<accession>A8NBS0</accession>
<keyword evidence="3" id="KW-1185">Reference proteome</keyword>
<dbReference type="STRING" id="240176.A8NBS0"/>
<comment type="caution">
    <text evidence="2">The sequence shown here is derived from an EMBL/GenBank/DDBJ whole genome shotgun (WGS) entry which is preliminary data.</text>
</comment>
<dbReference type="InterPro" id="IPR036291">
    <property type="entry name" value="NAD(P)-bd_dom_sf"/>
</dbReference>
<dbReference type="EMBL" id="AACS02000009">
    <property type="protein sequence ID" value="EAU89641.1"/>
    <property type="molecule type" value="Genomic_DNA"/>
</dbReference>
<reference evidence="2 3" key="1">
    <citation type="journal article" date="2010" name="Proc. Natl. Acad. Sci. U.S.A.">
        <title>Insights into evolution of multicellular fungi from the assembled chromosomes of the mushroom Coprinopsis cinerea (Coprinus cinereus).</title>
        <authorList>
            <person name="Stajich J.E."/>
            <person name="Wilke S.K."/>
            <person name="Ahren D."/>
            <person name="Au C.H."/>
            <person name="Birren B.W."/>
            <person name="Borodovsky M."/>
            <person name="Burns C."/>
            <person name="Canback B."/>
            <person name="Casselton L.A."/>
            <person name="Cheng C.K."/>
            <person name="Deng J."/>
            <person name="Dietrich F.S."/>
            <person name="Fargo D.C."/>
            <person name="Farman M.L."/>
            <person name="Gathman A.C."/>
            <person name="Goldberg J."/>
            <person name="Guigo R."/>
            <person name="Hoegger P.J."/>
            <person name="Hooker J.B."/>
            <person name="Huggins A."/>
            <person name="James T.Y."/>
            <person name="Kamada T."/>
            <person name="Kilaru S."/>
            <person name="Kodira C."/>
            <person name="Kues U."/>
            <person name="Kupfer D."/>
            <person name="Kwan H.S."/>
            <person name="Lomsadze A."/>
            <person name="Li W."/>
            <person name="Lilly W.W."/>
            <person name="Ma L.J."/>
            <person name="Mackey A.J."/>
            <person name="Manning G."/>
            <person name="Martin F."/>
            <person name="Muraguchi H."/>
            <person name="Natvig D.O."/>
            <person name="Palmerini H."/>
            <person name="Ramesh M.A."/>
            <person name="Rehmeyer C.J."/>
            <person name="Roe B.A."/>
            <person name="Shenoy N."/>
            <person name="Stanke M."/>
            <person name="Ter-Hovhannisyan V."/>
            <person name="Tunlid A."/>
            <person name="Velagapudi R."/>
            <person name="Vision T.J."/>
            <person name="Zeng Q."/>
            <person name="Zolan M.E."/>
            <person name="Pukkila P.J."/>
        </authorList>
    </citation>
    <scope>NUCLEOTIDE SEQUENCE [LARGE SCALE GENOMIC DNA]</scope>
    <source>
        <strain evidence="3">Okayama-7 / 130 / ATCC MYA-4618 / FGSC 9003</strain>
    </source>
</reference>
<dbReference type="GeneID" id="6008752"/>
<dbReference type="CDD" id="cd05188">
    <property type="entry name" value="MDR"/>
    <property type="match status" value="1"/>
</dbReference>
<evidence type="ECO:0000313" key="3">
    <source>
        <dbReference type="Proteomes" id="UP000001861"/>
    </source>
</evidence>
<evidence type="ECO:0000313" key="2">
    <source>
        <dbReference type="EMBL" id="EAU89641.1"/>
    </source>
</evidence>
<dbReference type="eggNOG" id="KOG1198">
    <property type="taxonomic scope" value="Eukaryota"/>
</dbReference>